<dbReference type="GO" id="GO:0005886">
    <property type="term" value="C:plasma membrane"/>
    <property type="evidence" value="ECO:0007669"/>
    <property type="project" value="UniProtKB-SubCell"/>
</dbReference>
<feature type="transmembrane region" description="Helical" evidence="7">
    <location>
        <begin position="391"/>
        <end position="415"/>
    </location>
</feature>
<name>A0A381YZA1_9ZZZZ</name>
<evidence type="ECO:0008006" key="9">
    <source>
        <dbReference type="Google" id="ProtNLM"/>
    </source>
</evidence>
<keyword evidence="5 7" id="KW-1133">Transmembrane helix</keyword>
<dbReference type="GO" id="GO:0022857">
    <property type="term" value="F:transmembrane transporter activity"/>
    <property type="evidence" value="ECO:0007669"/>
    <property type="project" value="InterPro"/>
</dbReference>
<evidence type="ECO:0000256" key="3">
    <source>
        <dbReference type="ARBA" id="ARBA00022475"/>
    </source>
</evidence>
<feature type="transmembrane region" description="Helical" evidence="7">
    <location>
        <begin position="300"/>
        <end position="321"/>
    </location>
</feature>
<accession>A0A381YZA1</accession>
<feature type="transmembrane region" description="Helical" evidence="7">
    <location>
        <begin position="435"/>
        <end position="453"/>
    </location>
</feature>
<keyword evidence="2" id="KW-0813">Transport</keyword>
<dbReference type="PANTHER" id="PTHR30047">
    <property type="entry name" value="HIGH-AFFINITY CHOLINE TRANSPORT PROTEIN-RELATED"/>
    <property type="match status" value="1"/>
</dbReference>
<feature type="transmembrane region" description="Helical" evidence="7">
    <location>
        <begin position="465"/>
        <end position="489"/>
    </location>
</feature>
<dbReference type="EMBL" id="UINC01019436">
    <property type="protein sequence ID" value="SVA82280.1"/>
    <property type="molecule type" value="Genomic_DNA"/>
</dbReference>
<evidence type="ECO:0000256" key="4">
    <source>
        <dbReference type="ARBA" id="ARBA00022692"/>
    </source>
</evidence>
<feature type="transmembrane region" description="Helical" evidence="7">
    <location>
        <begin position="179"/>
        <end position="202"/>
    </location>
</feature>
<feature type="transmembrane region" description="Helical" evidence="7">
    <location>
        <begin position="333"/>
        <end position="351"/>
    </location>
</feature>
<keyword evidence="3" id="KW-1003">Cell membrane</keyword>
<proteinExistence type="predicted"/>
<dbReference type="AlphaFoldDB" id="A0A381YZA1"/>
<protein>
    <recommendedName>
        <fullName evidence="9">Choline transporter</fullName>
    </recommendedName>
</protein>
<evidence type="ECO:0000256" key="7">
    <source>
        <dbReference type="SAM" id="Phobius"/>
    </source>
</evidence>
<dbReference type="InterPro" id="IPR000060">
    <property type="entry name" value="BCCT_transptr"/>
</dbReference>
<feature type="transmembrane region" description="Helical" evidence="7">
    <location>
        <begin position="246"/>
        <end position="268"/>
    </location>
</feature>
<evidence type="ECO:0000256" key="2">
    <source>
        <dbReference type="ARBA" id="ARBA00022448"/>
    </source>
</evidence>
<gene>
    <name evidence="8" type="ORF">METZ01_LOCUS135134</name>
</gene>
<dbReference type="Pfam" id="PF02028">
    <property type="entry name" value="BCCT"/>
    <property type="match status" value="1"/>
</dbReference>
<evidence type="ECO:0000256" key="6">
    <source>
        <dbReference type="ARBA" id="ARBA00023136"/>
    </source>
</evidence>
<comment type="subcellular location">
    <subcellularLocation>
        <location evidence="1">Cell membrane</location>
        <topology evidence="1">Multi-pass membrane protein</topology>
    </subcellularLocation>
</comment>
<feature type="transmembrane region" description="Helical" evidence="7">
    <location>
        <begin position="37"/>
        <end position="54"/>
    </location>
</feature>
<reference evidence="8" key="1">
    <citation type="submission" date="2018-05" db="EMBL/GenBank/DDBJ databases">
        <authorList>
            <person name="Lanie J.A."/>
            <person name="Ng W.-L."/>
            <person name="Kazmierczak K.M."/>
            <person name="Andrzejewski T.M."/>
            <person name="Davidsen T.M."/>
            <person name="Wayne K.J."/>
            <person name="Tettelin H."/>
            <person name="Glass J.I."/>
            <person name="Rusch D."/>
            <person name="Podicherti R."/>
            <person name="Tsui H.-C.T."/>
            <person name="Winkler M.E."/>
        </authorList>
    </citation>
    <scope>NUCLEOTIDE SEQUENCE</scope>
</reference>
<feature type="transmembrane region" description="Helical" evidence="7">
    <location>
        <begin position="214"/>
        <end position="234"/>
    </location>
</feature>
<keyword evidence="4 7" id="KW-0812">Transmembrane</keyword>
<feature type="transmembrane region" description="Helical" evidence="7">
    <location>
        <begin position="125"/>
        <end position="147"/>
    </location>
</feature>
<evidence type="ECO:0000256" key="1">
    <source>
        <dbReference type="ARBA" id="ARBA00004651"/>
    </source>
</evidence>
<feature type="transmembrane region" description="Helical" evidence="7">
    <location>
        <begin position="74"/>
        <end position="94"/>
    </location>
</feature>
<dbReference type="PANTHER" id="PTHR30047:SF7">
    <property type="entry name" value="HIGH-AFFINITY CHOLINE TRANSPORT PROTEIN"/>
    <property type="match status" value="1"/>
</dbReference>
<sequence length="502" mass="55057">MTVLVTLSILIPMFVAPMATNQLLNQAYEIVASNLGAVYLGMGLLTLLFLLILAMSRFGNIKLGKKDEAPEYGIFGWSSMLFCCGIGASLVLYGTTEWVDYYLKPPFGAEPKSSEAIAWASTYGMFHWGIIGWSIYCLPAVAIGYSYHTRNSGSLKTSTGCEAILGNQGSGNLARLIDLVYMVALVGVLGAGLGLTSPVVSATITEFFSIEQNLIITVSCLLVCIVIYSISLYFGLEEGIQRLSKFCAYMAFFVLIYILIFGPTLFLIKNSYESLVFMAKNFISMSLGPPPIGKSEFSKAWTIFMWAWFFGLGPFVGIFIARISRGRTIRTMILGTLGYGTMGCSLFFMIMGNNAIYLETNGIMPIVEIWSNESPAVMVSQSISGMVLGKWILPFVGVFCLVFMATTFDSGAYTLASSTTKKMRAGENPEIWNRIFWAFFIALLPLALLIGAADSPELQGIDKLRPFQTIVLLISPPLLIVYIIMAVGLMKSIFEDTKTEDL</sequence>
<organism evidence="8">
    <name type="scientific">marine metagenome</name>
    <dbReference type="NCBI Taxonomy" id="408172"/>
    <lineage>
        <taxon>unclassified sequences</taxon>
        <taxon>metagenomes</taxon>
        <taxon>ecological metagenomes</taxon>
    </lineage>
</organism>
<evidence type="ECO:0000313" key="8">
    <source>
        <dbReference type="EMBL" id="SVA82280.1"/>
    </source>
</evidence>
<keyword evidence="6 7" id="KW-0472">Membrane</keyword>
<evidence type="ECO:0000256" key="5">
    <source>
        <dbReference type="ARBA" id="ARBA00022989"/>
    </source>
</evidence>